<keyword evidence="2" id="KW-0677">Repeat</keyword>
<dbReference type="PROSITE" id="PS51257">
    <property type="entry name" value="PROKAR_LIPOPROTEIN"/>
    <property type="match status" value="1"/>
</dbReference>
<keyword evidence="3" id="KW-1015">Disulfide bond</keyword>
<evidence type="ECO:0000256" key="1">
    <source>
        <dbReference type="ARBA" id="ARBA00022729"/>
    </source>
</evidence>
<evidence type="ECO:0000256" key="4">
    <source>
        <dbReference type="SAM" id="MobiDB-lite"/>
    </source>
</evidence>
<dbReference type="Proteomes" id="UP001164459">
    <property type="component" value="Chromosome"/>
</dbReference>
<dbReference type="NCBIfam" id="TIGR02232">
    <property type="entry name" value="myxo_disulf_rpt"/>
    <property type="match status" value="1"/>
</dbReference>
<dbReference type="EMBL" id="CP114040">
    <property type="protein sequence ID" value="WAS95682.1"/>
    <property type="molecule type" value="Genomic_DNA"/>
</dbReference>
<name>A0ABY7H8T3_9BACT</name>
<dbReference type="RefSeq" id="WP_269038028.1">
    <property type="nucleotide sequence ID" value="NZ_CP114040.1"/>
</dbReference>
<evidence type="ECO:0000256" key="2">
    <source>
        <dbReference type="ARBA" id="ARBA00022737"/>
    </source>
</evidence>
<sequence length="357" mass="36025">MRTLVVSLCLAVVACSTDGGVATDEPGESGVGAVTATGEPGSTTDGQAATGEATGEPPGDSTGEPPPGCGDGIVESPETCDFGDLNADDGPCTLSCQFAVCGDGLVYAGVEVCDDANLIESDGCPNDCVPGGCGNGYVEPGEACDDGNDSDEDDCLGTCEDARCGDGFVQAGVEECDDGDDDDNDQCTTTCVPPTCSDGVANGYEPDVDCGGPYCGKCSLGAKCFNNQDCDQAVCKDQHCVPPLPLMPHDCAPASVSAAQAWQAVAGSCSCHGKGVGTSLIFKDAGSFRDSMLGVPSTMATIDIVTAGDVDRSYLLFKLLNQQTNVVGGGGNPMPIGKVLTEAQLCTVIEWVRSGAK</sequence>
<dbReference type="InterPro" id="IPR011936">
    <property type="entry name" value="Myxo_disulph_rpt"/>
</dbReference>
<gene>
    <name evidence="5" type="ORF">O0S08_05925</name>
</gene>
<organism evidence="5 6">
    <name type="scientific">Nannocystis punicea</name>
    <dbReference type="NCBI Taxonomy" id="2995304"/>
    <lineage>
        <taxon>Bacteria</taxon>
        <taxon>Pseudomonadati</taxon>
        <taxon>Myxococcota</taxon>
        <taxon>Polyangia</taxon>
        <taxon>Nannocystales</taxon>
        <taxon>Nannocystaceae</taxon>
        <taxon>Nannocystis</taxon>
    </lineage>
</organism>
<accession>A0ABY7H8T3</accession>
<proteinExistence type="predicted"/>
<feature type="region of interest" description="Disordered" evidence="4">
    <location>
        <begin position="21"/>
        <end position="74"/>
    </location>
</feature>
<evidence type="ECO:0000256" key="3">
    <source>
        <dbReference type="ARBA" id="ARBA00023157"/>
    </source>
</evidence>
<dbReference type="Pfam" id="PF13948">
    <property type="entry name" value="DUF4215"/>
    <property type="match status" value="1"/>
</dbReference>
<keyword evidence="1" id="KW-0732">Signal</keyword>
<keyword evidence="6" id="KW-1185">Reference proteome</keyword>
<evidence type="ECO:0000313" key="6">
    <source>
        <dbReference type="Proteomes" id="UP001164459"/>
    </source>
</evidence>
<evidence type="ECO:0000313" key="5">
    <source>
        <dbReference type="EMBL" id="WAS95682.1"/>
    </source>
</evidence>
<protein>
    <submittedName>
        <fullName evidence="5">DUF4215 domain-containing protein</fullName>
    </submittedName>
</protein>
<reference evidence="5" key="1">
    <citation type="submission" date="2022-11" db="EMBL/GenBank/DDBJ databases">
        <title>Minimal conservation of predation-associated metabolite biosynthetic gene clusters underscores biosynthetic potential of Myxococcota including descriptions for ten novel species: Archangium lansinium sp. nov., Myxococcus landrumus sp. nov., Nannocystis bai.</title>
        <authorList>
            <person name="Ahearne A."/>
            <person name="Stevens C."/>
            <person name="Dowd S."/>
        </authorList>
    </citation>
    <scope>NUCLEOTIDE SEQUENCE</scope>
    <source>
        <strain evidence="5">Fl3</strain>
    </source>
</reference>